<protein>
    <recommendedName>
        <fullName evidence="3">Transposase</fullName>
    </recommendedName>
</protein>
<organism evidence="1 2">
    <name type="scientific">Vulcanimicrobium alpinum</name>
    <dbReference type="NCBI Taxonomy" id="3016050"/>
    <lineage>
        <taxon>Bacteria</taxon>
        <taxon>Bacillati</taxon>
        <taxon>Vulcanimicrobiota</taxon>
        <taxon>Vulcanimicrobiia</taxon>
        <taxon>Vulcanimicrobiales</taxon>
        <taxon>Vulcanimicrobiaceae</taxon>
        <taxon>Vulcanimicrobium</taxon>
    </lineage>
</organism>
<accession>A0AAN1XZL7</accession>
<dbReference type="KEGG" id="vab:WPS_35420"/>
<dbReference type="Pfam" id="PF13551">
    <property type="entry name" value="HTH_29"/>
    <property type="match status" value="1"/>
</dbReference>
<dbReference type="AlphaFoldDB" id="A0AAN1XZL7"/>
<keyword evidence="2" id="KW-1185">Reference proteome</keyword>
<sequence length="176" mass="19782">MNSDRKVIKAKVGLLQLGKQLGNVTEACRVMGYSRDSFYRFKELYETGGDLALAEITKRKPNLKNRIAPEVEDAIVDLAIEFPAYGQVRAANELAKRGMRMSPAGLRGVWLRHDLETMKKRLKALEAKSAQDGLVLTEAQVVALERAKLEKEAHGEFESECPGYCGAPRVKIEWYR</sequence>
<evidence type="ECO:0000313" key="1">
    <source>
        <dbReference type="EMBL" id="BDE08266.1"/>
    </source>
</evidence>
<evidence type="ECO:0008006" key="3">
    <source>
        <dbReference type="Google" id="ProtNLM"/>
    </source>
</evidence>
<dbReference type="InterPro" id="IPR009057">
    <property type="entry name" value="Homeodomain-like_sf"/>
</dbReference>
<reference evidence="1 2" key="1">
    <citation type="journal article" date="2022" name="ISME Commun">
        <title>Vulcanimicrobium alpinus gen. nov. sp. nov., the first cultivated representative of the candidate phylum 'Eremiobacterota', is a metabolically versatile aerobic anoxygenic phototroph.</title>
        <authorList>
            <person name="Yabe S."/>
            <person name="Muto K."/>
            <person name="Abe K."/>
            <person name="Yokota A."/>
            <person name="Staudigel H."/>
            <person name="Tebo B.M."/>
        </authorList>
    </citation>
    <scope>NUCLEOTIDE SEQUENCE [LARGE SCALE GENOMIC DNA]</scope>
    <source>
        <strain evidence="1 2">WC8-2</strain>
    </source>
</reference>
<evidence type="ECO:0000313" key="2">
    <source>
        <dbReference type="Proteomes" id="UP001317532"/>
    </source>
</evidence>
<gene>
    <name evidence="1" type="ORF">WPS_35420</name>
</gene>
<dbReference type="SUPFAM" id="SSF46689">
    <property type="entry name" value="Homeodomain-like"/>
    <property type="match status" value="1"/>
</dbReference>
<proteinExistence type="predicted"/>
<dbReference type="EMBL" id="AP025523">
    <property type="protein sequence ID" value="BDE08266.1"/>
    <property type="molecule type" value="Genomic_DNA"/>
</dbReference>
<name>A0AAN1XZL7_UNVUL</name>
<dbReference type="Proteomes" id="UP001317532">
    <property type="component" value="Chromosome"/>
</dbReference>